<keyword evidence="2" id="KW-1185">Reference proteome</keyword>
<reference evidence="1 2" key="1">
    <citation type="submission" date="2024-12" db="EMBL/GenBank/DDBJ databases">
        <authorList>
            <person name="Hu S."/>
        </authorList>
    </citation>
    <scope>NUCLEOTIDE SEQUENCE [LARGE SCALE GENOMIC DNA]</scope>
    <source>
        <strain evidence="1 2">THG-T11</strain>
    </source>
</reference>
<evidence type="ECO:0000313" key="2">
    <source>
        <dbReference type="Proteomes" id="UP001517247"/>
    </source>
</evidence>
<accession>A0ABW9JDR7</accession>
<name>A0ABW9JDR7_9SPHI</name>
<dbReference type="Proteomes" id="UP001517247">
    <property type="component" value="Unassembled WGS sequence"/>
</dbReference>
<evidence type="ECO:0000313" key="1">
    <source>
        <dbReference type="EMBL" id="MFN0257271.1"/>
    </source>
</evidence>
<comment type="caution">
    <text evidence="1">The sequence shown here is derived from an EMBL/GenBank/DDBJ whole genome shotgun (WGS) entry which is preliminary data.</text>
</comment>
<sequence>MRYIEVEKRKVTKAKVKEIFAKHGTIITDEKAKKVLDLMYRFAKLSIKQLVTDIHGDNQQINPKT</sequence>
<proteinExistence type="predicted"/>
<gene>
    <name evidence="1" type="ORF">E6A44_016895</name>
</gene>
<organism evidence="1 2">
    <name type="scientific">Pedobacter ureilyticus</name>
    <dbReference type="NCBI Taxonomy" id="1393051"/>
    <lineage>
        <taxon>Bacteria</taxon>
        <taxon>Pseudomonadati</taxon>
        <taxon>Bacteroidota</taxon>
        <taxon>Sphingobacteriia</taxon>
        <taxon>Sphingobacteriales</taxon>
        <taxon>Sphingobacteriaceae</taxon>
        <taxon>Pedobacter</taxon>
    </lineage>
</organism>
<protein>
    <submittedName>
        <fullName evidence="1">Uncharacterized protein</fullName>
    </submittedName>
</protein>
<dbReference type="RefSeq" id="WP_138724339.1">
    <property type="nucleotide sequence ID" value="NZ_SSHJ02000008.1"/>
</dbReference>
<dbReference type="EMBL" id="SSHJ02000008">
    <property type="protein sequence ID" value="MFN0257271.1"/>
    <property type="molecule type" value="Genomic_DNA"/>
</dbReference>